<dbReference type="InterPro" id="IPR011990">
    <property type="entry name" value="TPR-like_helical_dom_sf"/>
</dbReference>
<dbReference type="PANTHER" id="PTHR10098:SF108">
    <property type="entry name" value="TETRATRICOPEPTIDE REPEAT PROTEIN 28"/>
    <property type="match status" value="1"/>
</dbReference>
<dbReference type="InterPro" id="IPR019734">
    <property type="entry name" value="TPR_rpt"/>
</dbReference>
<evidence type="ECO:0000259" key="2">
    <source>
        <dbReference type="Pfam" id="PF12770"/>
    </source>
</evidence>
<keyword evidence="4" id="KW-1185">Reference proteome</keyword>
<dbReference type="SMART" id="SM00028">
    <property type="entry name" value="TPR"/>
    <property type="match status" value="10"/>
</dbReference>
<dbReference type="PANTHER" id="PTHR10098">
    <property type="entry name" value="RAPSYN-RELATED"/>
    <property type="match status" value="1"/>
</dbReference>
<organism evidence="3 4">
    <name type="scientific">Amazonocrinis nigriterrae CENA67</name>
    <dbReference type="NCBI Taxonomy" id="2794033"/>
    <lineage>
        <taxon>Bacteria</taxon>
        <taxon>Bacillati</taxon>
        <taxon>Cyanobacteriota</taxon>
        <taxon>Cyanophyceae</taxon>
        <taxon>Nostocales</taxon>
        <taxon>Nostocaceae</taxon>
        <taxon>Amazonocrinis</taxon>
        <taxon>Amazonocrinis nigriterrae</taxon>
    </lineage>
</organism>
<sequence>MPLTFTFALSQQQSFELRCHYGSRRLDKVELAALIDLCEQNYYSKERDSLHDLTELGRRIYQWLDGKEGWLRKSLNEADEQTIYLDLIQTSEAQGLNPETERVALGLAHLPWELLHDGAGFLSERLDISVLPVRSVQQRQTQVMGVQNRPLRLLFMATSPEDPRVPPLDFEREEANILQATKDQPLALIVEESGSVAELANLVKSYPEDYFDVFHLTGHGIIYTQDYRFLLPRGTTIPDNTPCFITEDEVGNIQLTTVDDLAKAFRGRWPRVTFLSGCHTGQVANKGTVPSMAQALVKAGAGIVLGWARPVYDRTGIIAAQALYQALATGATVEAAVKAAQQEMIDKKCTDWHLLRMYRDTRPIQQLVTPLRTKNREKLKFTTPEQEFLDENNLVKVAGQFEFVGRRRPLQRCIKALQETSDYIGVLIAGMGGLGKSSLAARLCRRVEAQRPNFARVVLIGPLDEKGLLNKLSNKYERFADVPALLNEPKVSVKGRLQNFFEVIENEHNQPLLLVLDDFEQNIPEANVEDGSLRMTAEAYEILAAICAALEENGAESRLIVTCRYLKKDTLPDHRLHLESLAAMSSSDIDKICFPLDQEVRQQLRTQRIIKIADGNPRLLKWLLEVIQQPGLAADELLTRLEKTEQKFRENILAQTLLDALELEEQKFLARLSVFHLPVREDVVRAISPAWDSKSQANSESPLKRTEDLGEGISSRLGSSAMNQEIDFVAVMDKLVSLSLVESATTHPTQPANYRVTTILEPLLEPVLSEEEWQATRQQAVRKIHQVWWEQSKQKTKAEGLEIVRLGLLAKEQEIVVSVGGRIASSWVNNSRFVEALDLCEQILAVFQDYRILGTIAPAEQVLGFVQEAVTHYQQALDLCPEEKLQEKSTTLNNMAGVFADQGDIAKAIALCEQSLEISEQIGDVKGKTAILNNIAGIFAHQGDIPKAIALWQQDLEICEQIGDVKGKAVTLNNMALQFAHQGDIPKAIALYEQDLEICEQIGDVKGKAATLNNIAGIFAHQGDVPKAIALYEQSLEICEQIGYVKGKATNLRNIAGVFADQGDIPKAIALYEQSLEISEQIGDVQSKAATLNNMAGIFANQGNIPKAIALYEQSLKIREQIDDVKGKAATLNNMTGVFADQGNIPKAIALYEQSLKIREQIGDVKGKAATLNNMALVFANQGDMPKAIALYEQSLEIKEQIGDVKGKAATLNNMAQVFAHQADIPKAIALLEKVASTLAQIRAYSDLVTILRNLGLTDESNGLVYLAQAVWLTLRIQAPLASNIEALYNKVAQGDELKALLGATAILFCKHRGKGHPQFEELLELSVKMISGAANAQKIETQETFDNWVVQQRLDDPEYFLPRLNQRLEEIVGDGWLFDRSQFEVGR</sequence>
<dbReference type="EMBL" id="JAECZC010000002">
    <property type="protein sequence ID" value="MBH8561075.1"/>
    <property type="molecule type" value="Genomic_DNA"/>
</dbReference>
<accession>A0A8J7HM45</accession>
<feature type="repeat" description="TPR" evidence="1">
    <location>
        <begin position="1049"/>
        <end position="1082"/>
    </location>
</feature>
<protein>
    <submittedName>
        <fullName evidence="3">Tetratricopeptide repeat protein</fullName>
    </submittedName>
</protein>
<dbReference type="SUPFAM" id="SSF52540">
    <property type="entry name" value="P-loop containing nucleoside triphosphate hydrolases"/>
    <property type="match status" value="1"/>
</dbReference>
<dbReference type="Pfam" id="PF13424">
    <property type="entry name" value="TPR_12"/>
    <property type="match status" value="5"/>
</dbReference>
<dbReference type="Pfam" id="PF12770">
    <property type="entry name" value="CHAT"/>
    <property type="match status" value="1"/>
</dbReference>
<name>A0A8J7HM45_9NOST</name>
<evidence type="ECO:0000313" key="3">
    <source>
        <dbReference type="EMBL" id="MBH8561075.1"/>
    </source>
</evidence>
<evidence type="ECO:0000256" key="1">
    <source>
        <dbReference type="PROSITE-ProRule" id="PRU00339"/>
    </source>
</evidence>
<dbReference type="Gene3D" id="3.40.50.300">
    <property type="entry name" value="P-loop containing nucleotide triphosphate hydrolases"/>
    <property type="match status" value="1"/>
</dbReference>
<dbReference type="Proteomes" id="UP000632766">
    <property type="component" value="Unassembled WGS sequence"/>
</dbReference>
<gene>
    <name evidence="3" type="ORF">I8748_02575</name>
</gene>
<dbReference type="InterPro" id="IPR027417">
    <property type="entry name" value="P-loop_NTPase"/>
</dbReference>
<dbReference type="Gene3D" id="1.25.40.10">
    <property type="entry name" value="Tetratricopeptide repeat domain"/>
    <property type="match status" value="3"/>
</dbReference>
<proteinExistence type="predicted"/>
<dbReference type="InterPro" id="IPR024983">
    <property type="entry name" value="CHAT_dom"/>
</dbReference>
<feature type="domain" description="CHAT" evidence="2">
    <location>
        <begin position="106"/>
        <end position="351"/>
    </location>
</feature>
<dbReference type="RefSeq" id="WP_198123100.1">
    <property type="nucleotide sequence ID" value="NZ_JAECZC010000002.1"/>
</dbReference>
<dbReference type="SUPFAM" id="SSF48452">
    <property type="entry name" value="TPR-like"/>
    <property type="match status" value="3"/>
</dbReference>
<comment type="caution">
    <text evidence="3">The sequence shown here is derived from an EMBL/GenBank/DDBJ whole genome shotgun (WGS) entry which is preliminary data.</text>
</comment>
<reference evidence="3 4" key="1">
    <citation type="journal article" date="2021" name="Int. J. Syst. Evol. Microbiol.">
        <title>Amazonocrinis nigriterrae gen. nov., sp. nov., Atlanticothrix silvestris gen. nov., sp. nov. and Dendronalium phyllosphericum gen. nov., sp. nov., nostocacean cyanobacteria from Brazilian environments.</title>
        <authorList>
            <person name="Alvarenga D.O."/>
            <person name="Andreote A.P.D."/>
            <person name="Branco L.H.Z."/>
            <person name="Delbaje E."/>
            <person name="Cruz R.B."/>
            <person name="Varani A.M."/>
            <person name="Fiore M.F."/>
        </authorList>
    </citation>
    <scope>NUCLEOTIDE SEQUENCE [LARGE SCALE GENOMIC DNA]</scope>
    <source>
        <strain evidence="3 4">CENA67</strain>
    </source>
</reference>
<dbReference type="PROSITE" id="PS50005">
    <property type="entry name" value="TPR"/>
    <property type="match status" value="2"/>
</dbReference>
<evidence type="ECO:0000313" key="4">
    <source>
        <dbReference type="Proteomes" id="UP000632766"/>
    </source>
</evidence>
<feature type="repeat" description="TPR" evidence="1">
    <location>
        <begin position="1169"/>
        <end position="1202"/>
    </location>
</feature>
<keyword evidence="1" id="KW-0802">TPR repeat</keyword>